<evidence type="ECO:0000313" key="2">
    <source>
        <dbReference type="Proteomes" id="UP001162483"/>
    </source>
</evidence>
<feature type="non-terminal residue" evidence="1">
    <location>
        <position position="98"/>
    </location>
</feature>
<protein>
    <submittedName>
        <fullName evidence="1">Uncharacterized protein</fullName>
    </submittedName>
</protein>
<evidence type="ECO:0000313" key="1">
    <source>
        <dbReference type="EMBL" id="CAI9615678.1"/>
    </source>
</evidence>
<gene>
    <name evidence="1" type="ORF">SPARVUS_LOCUS15271387</name>
</gene>
<dbReference type="Proteomes" id="UP001162483">
    <property type="component" value="Unassembled WGS sequence"/>
</dbReference>
<comment type="caution">
    <text evidence="1">The sequence shown here is derived from an EMBL/GenBank/DDBJ whole genome shotgun (WGS) entry which is preliminary data.</text>
</comment>
<organism evidence="1 2">
    <name type="scientific">Staurois parvus</name>
    <dbReference type="NCBI Taxonomy" id="386267"/>
    <lineage>
        <taxon>Eukaryota</taxon>
        <taxon>Metazoa</taxon>
        <taxon>Chordata</taxon>
        <taxon>Craniata</taxon>
        <taxon>Vertebrata</taxon>
        <taxon>Euteleostomi</taxon>
        <taxon>Amphibia</taxon>
        <taxon>Batrachia</taxon>
        <taxon>Anura</taxon>
        <taxon>Neobatrachia</taxon>
        <taxon>Ranoidea</taxon>
        <taxon>Ranidae</taxon>
        <taxon>Staurois</taxon>
    </lineage>
</organism>
<keyword evidence="2" id="KW-1185">Reference proteome</keyword>
<dbReference type="EMBL" id="CATNWA010019912">
    <property type="protein sequence ID" value="CAI9615678.1"/>
    <property type="molecule type" value="Genomic_DNA"/>
</dbReference>
<accession>A0ABN9H7A6</accession>
<name>A0ABN9H7A6_9NEOB</name>
<sequence>MWVRERRMEGEGGCRSCEGIGSRGQVVRRTSERILETSSMVVRSKVRSGCWGALQYEECRVGWKRRSEQWWGRGRGVMRGKGVGGSLSSDEVPAGYVE</sequence>
<reference evidence="1" key="1">
    <citation type="submission" date="2023-05" db="EMBL/GenBank/DDBJ databases">
        <authorList>
            <person name="Stuckert A."/>
        </authorList>
    </citation>
    <scope>NUCLEOTIDE SEQUENCE</scope>
</reference>
<proteinExistence type="predicted"/>